<dbReference type="AlphaFoldDB" id="A0A3B0RRA2"/>
<proteinExistence type="predicted"/>
<protein>
    <recommendedName>
        <fullName evidence="1">Beta-lactamase hydrolase-like protein phosphatase-like domain-containing protein</fullName>
    </recommendedName>
</protein>
<evidence type="ECO:0000259" key="1">
    <source>
        <dbReference type="Pfam" id="PF04273"/>
    </source>
</evidence>
<dbReference type="InterPro" id="IPR029021">
    <property type="entry name" value="Prot-tyrosine_phosphatase-like"/>
</dbReference>
<gene>
    <name evidence="2" type="ORF">MNBD_ALPHA06-428</name>
</gene>
<accession>A0A3B0RRA2</accession>
<organism evidence="2">
    <name type="scientific">hydrothermal vent metagenome</name>
    <dbReference type="NCBI Taxonomy" id="652676"/>
    <lineage>
        <taxon>unclassified sequences</taxon>
        <taxon>metagenomes</taxon>
        <taxon>ecological metagenomes</taxon>
    </lineage>
</organism>
<dbReference type="InterPro" id="IPR005939">
    <property type="entry name" value="BLH_phosphatase-like"/>
</dbReference>
<sequence>MLVPPPDPLRLIIVTPDFSVSQQIFPAQMDEIKQLGYQRILAVRPDDEEDADEQPPRFILEQTAIKAGLRFSHIPIESGAAFPESAVRSAAHLFGAHPEKTLAFCLSGIRSLRLWALGTALAGTLAPEQIVQQAKLAGFELTQFTPHFERLAKGTEPFYVADDYANLI</sequence>
<feature type="domain" description="Beta-lactamase hydrolase-like protein phosphatase-like" evidence="1">
    <location>
        <begin position="13"/>
        <end position="122"/>
    </location>
</feature>
<dbReference type="Gene3D" id="3.90.190.10">
    <property type="entry name" value="Protein tyrosine phosphatase superfamily"/>
    <property type="match status" value="1"/>
</dbReference>
<name>A0A3B0RRA2_9ZZZZ</name>
<evidence type="ECO:0000313" key="2">
    <source>
        <dbReference type="EMBL" id="VAV93851.1"/>
    </source>
</evidence>
<dbReference type="EMBL" id="UOEE01000173">
    <property type="protein sequence ID" value="VAV93851.1"/>
    <property type="molecule type" value="Genomic_DNA"/>
</dbReference>
<dbReference type="Pfam" id="PF04273">
    <property type="entry name" value="BLH_phosphatase"/>
    <property type="match status" value="1"/>
</dbReference>
<dbReference type="SUPFAM" id="SSF52799">
    <property type="entry name" value="(Phosphotyrosine protein) phosphatases II"/>
    <property type="match status" value="1"/>
</dbReference>
<dbReference type="GO" id="GO:0016787">
    <property type="term" value="F:hydrolase activity"/>
    <property type="evidence" value="ECO:0007669"/>
    <property type="project" value="InterPro"/>
</dbReference>
<reference evidence="2" key="1">
    <citation type="submission" date="2018-06" db="EMBL/GenBank/DDBJ databases">
        <authorList>
            <person name="Zhirakovskaya E."/>
        </authorList>
    </citation>
    <scope>NUCLEOTIDE SEQUENCE</scope>
</reference>
<dbReference type="NCBIfam" id="TIGR01244">
    <property type="entry name" value="TIGR01244 family sulfur transferase"/>
    <property type="match status" value="1"/>
</dbReference>